<dbReference type="InterPro" id="IPR016054">
    <property type="entry name" value="LY6_UPA_recep-like"/>
</dbReference>
<gene>
    <name evidence="6" type="ORF">NEMVEDRAFT_v1g243126</name>
</gene>
<evidence type="ECO:0000259" key="5">
    <source>
        <dbReference type="Pfam" id="PF00021"/>
    </source>
</evidence>
<keyword evidence="3" id="KW-0472">Membrane</keyword>
<dbReference type="OMA" id="DVYCCSG"/>
<name>A7S630_NEMVE</name>
<dbReference type="PANTHER" id="PTHR10036:SF3">
    <property type="entry name" value="PROTEIN SLEEPLESS-RELATED"/>
    <property type="match status" value="1"/>
</dbReference>
<feature type="transmembrane region" description="Helical" evidence="3">
    <location>
        <begin position="113"/>
        <end position="133"/>
    </location>
</feature>
<dbReference type="AlphaFoldDB" id="A7S630"/>
<keyword evidence="7" id="KW-1185">Reference proteome</keyword>
<dbReference type="SUPFAM" id="SSF57302">
    <property type="entry name" value="Snake toxin-like"/>
    <property type="match status" value="1"/>
</dbReference>
<dbReference type="EMBL" id="DS469585">
    <property type="protein sequence ID" value="EDO40907.1"/>
    <property type="molecule type" value="Genomic_DNA"/>
</dbReference>
<proteinExistence type="predicted"/>
<feature type="domain" description="UPAR/Ly6" evidence="5">
    <location>
        <begin position="20"/>
        <end position="113"/>
    </location>
</feature>
<dbReference type="InParanoid" id="A7S630"/>
<protein>
    <recommendedName>
        <fullName evidence="5">UPAR/Ly6 domain-containing protein</fullName>
    </recommendedName>
</protein>
<keyword evidence="3" id="KW-1133">Transmembrane helix</keyword>
<dbReference type="PROSITE" id="PS51257">
    <property type="entry name" value="PROKAR_LIPOPROTEIN"/>
    <property type="match status" value="1"/>
</dbReference>
<evidence type="ECO:0000313" key="6">
    <source>
        <dbReference type="EMBL" id="EDO40907.1"/>
    </source>
</evidence>
<accession>A7S630</accession>
<sequence length="134" mass="14554">MDSKLLGALCFMLTVPLVSGLSCIQCQNTEGFGMCMKYRAFVECEGWQDRCYKASVDTWYEGDPVLLFGRGCTSASECNDKKVDVCKGGKGQDYPFDHHCDVYCCSGDYCNSASLPAVSAIILAACALLTIVLL</sequence>
<keyword evidence="3" id="KW-0812">Transmembrane</keyword>
<organism evidence="6 7">
    <name type="scientific">Nematostella vectensis</name>
    <name type="common">Starlet sea anemone</name>
    <dbReference type="NCBI Taxonomy" id="45351"/>
    <lineage>
        <taxon>Eukaryota</taxon>
        <taxon>Metazoa</taxon>
        <taxon>Cnidaria</taxon>
        <taxon>Anthozoa</taxon>
        <taxon>Hexacorallia</taxon>
        <taxon>Actiniaria</taxon>
        <taxon>Edwardsiidae</taxon>
        <taxon>Nematostella</taxon>
    </lineage>
</organism>
<dbReference type="PANTHER" id="PTHR10036">
    <property type="entry name" value="CD59 GLYCOPROTEIN"/>
    <property type="match status" value="1"/>
</dbReference>
<dbReference type="Pfam" id="PF00021">
    <property type="entry name" value="UPAR_LY6"/>
    <property type="match status" value="1"/>
</dbReference>
<feature type="signal peptide" evidence="4">
    <location>
        <begin position="1"/>
        <end position="20"/>
    </location>
</feature>
<dbReference type="PhylomeDB" id="A7S630"/>
<dbReference type="Proteomes" id="UP000001593">
    <property type="component" value="Unassembled WGS sequence"/>
</dbReference>
<dbReference type="Gene3D" id="2.10.60.10">
    <property type="entry name" value="CD59"/>
    <property type="match status" value="1"/>
</dbReference>
<feature type="chain" id="PRO_5002712352" description="UPAR/Ly6 domain-containing protein" evidence="4">
    <location>
        <begin position="21"/>
        <end position="134"/>
    </location>
</feature>
<dbReference type="CDD" id="cd00117">
    <property type="entry name" value="TFP"/>
    <property type="match status" value="1"/>
</dbReference>
<dbReference type="InterPro" id="IPR045860">
    <property type="entry name" value="Snake_toxin-like_sf"/>
</dbReference>
<keyword evidence="1 4" id="KW-0732">Signal</keyword>
<reference evidence="6 7" key="1">
    <citation type="journal article" date="2007" name="Science">
        <title>Sea anemone genome reveals ancestral eumetazoan gene repertoire and genomic organization.</title>
        <authorList>
            <person name="Putnam N.H."/>
            <person name="Srivastava M."/>
            <person name="Hellsten U."/>
            <person name="Dirks B."/>
            <person name="Chapman J."/>
            <person name="Salamov A."/>
            <person name="Terry A."/>
            <person name="Shapiro H."/>
            <person name="Lindquist E."/>
            <person name="Kapitonov V.V."/>
            <person name="Jurka J."/>
            <person name="Genikhovich G."/>
            <person name="Grigoriev I.V."/>
            <person name="Lucas S.M."/>
            <person name="Steele R.E."/>
            <person name="Finnerty J.R."/>
            <person name="Technau U."/>
            <person name="Martindale M.Q."/>
            <person name="Rokhsar D.S."/>
        </authorList>
    </citation>
    <scope>NUCLEOTIDE SEQUENCE [LARGE SCALE GENOMIC DNA]</scope>
    <source>
        <strain evidence="7">CH2 X CH6</strain>
    </source>
</reference>
<keyword evidence="2" id="KW-1015">Disulfide bond</keyword>
<evidence type="ECO:0000313" key="7">
    <source>
        <dbReference type="Proteomes" id="UP000001593"/>
    </source>
</evidence>
<dbReference type="HOGENOM" id="CLU_1898711_0_0_1"/>
<evidence type="ECO:0000256" key="2">
    <source>
        <dbReference type="ARBA" id="ARBA00023157"/>
    </source>
</evidence>
<evidence type="ECO:0000256" key="1">
    <source>
        <dbReference type="ARBA" id="ARBA00022729"/>
    </source>
</evidence>
<evidence type="ECO:0000256" key="3">
    <source>
        <dbReference type="SAM" id="Phobius"/>
    </source>
</evidence>
<evidence type="ECO:0000256" key="4">
    <source>
        <dbReference type="SAM" id="SignalP"/>
    </source>
</evidence>